<dbReference type="InterPro" id="IPR036890">
    <property type="entry name" value="HATPase_C_sf"/>
</dbReference>
<accession>A0A556MQB5</accession>
<comment type="catalytic activity">
    <reaction evidence="1">
        <text>ATP + protein L-histidine = ADP + protein N-phospho-L-histidine.</text>
        <dbReference type="EC" id="2.7.13.3"/>
    </reaction>
</comment>
<dbReference type="Gene3D" id="3.30.450.20">
    <property type="entry name" value="PAS domain"/>
    <property type="match status" value="1"/>
</dbReference>
<evidence type="ECO:0000259" key="9">
    <source>
        <dbReference type="Pfam" id="PF07568"/>
    </source>
</evidence>
<dbReference type="OrthoDB" id="9767435at2"/>
<keyword evidence="11" id="KW-1185">Reference proteome</keyword>
<dbReference type="EC" id="2.7.13.3" evidence="2"/>
<dbReference type="SUPFAM" id="SSF55874">
    <property type="entry name" value="ATPase domain of HSP90 chaperone/DNA topoisomerase II/histidine kinase"/>
    <property type="match status" value="1"/>
</dbReference>
<gene>
    <name evidence="10" type="ORF">FO442_12675</name>
</gene>
<organism evidence="10 11">
    <name type="scientific">Fluviicola chungangensis</name>
    <dbReference type="NCBI Taxonomy" id="2597671"/>
    <lineage>
        <taxon>Bacteria</taxon>
        <taxon>Pseudomonadati</taxon>
        <taxon>Bacteroidota</taxon>
        <taxon>Flavobacteriia</taxon>
        <taxon>Flavobacteriales</taxon>
        <taxon>Crocinitomicaceae</taxon>
        <taxon>Fluviicola</taxon>
    </lineage>
</organism>
<dbReference type="InterPro" id="IPR011495">
    <property type="entry name" value="Sig_transdc_His_kin_sub2_dim/P"/>
</dbReference>
<feature type="transmembrane region" description="Helical" evidence="8">
    <location>
        <begin position="162"/>
        <end position="181"/>
    </location>
</feature>
<keyword evidence="8" id="KW-0472">Membrane</keyword>
<dbReference type="AlphaFoldDB" id="A0A556MQB5"/>
<dbReference type="EMBL" id="VLPL01000006">
    <property type="protein sequence ID" value="TSJ41939.1"/>
    <property type="molecule type" value="Genomic_DNA"/>
</dbReference>
<keyword evidence="6 10" id="KW-0418">Kinase</keyword>
<dbReference type="RefSeq" id="WP_144333572.1">
    <property type="nucleotide sequence ID" value="NZ_VLPL01000006.1"/>
</dbReference>
<keyword evidence="8" id="KW-1133">Transmembrane helix</keyword>
<evidence type="ECO:0000256" key="8">
    <source>
        <dbReference type="SAM" id="Phobius"/>
    </source>
</evidence>
<name>A0A556MQB5_9FLAO</name>
<evidence type="ECO:0000256" key="6">
    <source>
        <dbReference type="ARBA" id="ARBA00022777"/>
    </source>
</evidence>
<evidence type="ECO:0000256" key="3">
    <source>
        <dbReference type="ARBA" id="ARBA00022553"/>
    </source>
</evidence>
<dbReference type="Proteomes" id="UP000316008">
    <property type="component" value="Unassembled WGS sequence"/>
</dbReference>
<feature type="transmembrane region" description="Helical" evidence="8">
    <location>
        <begin position="55"/>
        <end position="73"/>
    </location>
</feature>
<dbReference type="GO" id="GO:0004673">
    <property type="term" value="F:protein histidine kinase activity"/>
    <property type="evidence" value="ECO:0007669"/>
    <property type="project" value="UniProtKB-EC"/>
</dbReference>
<dbReference type="Gene3D" id="3.30.565.10">
    <property type="entry name" value="Histidine kinase-like ATPase, C-terminal domain"/>
    <property type="match status" value="1"/>
</dbReference>
<dbReference type="PANTHER" id="PTHR41523">
    <property type="entry name" value="TWO-COMPONENT SYSTEM SENSOR PROTEIN"/>
    <property type="match status" value="1"/>
</dbReference>
<evidence type="ECO:0000256" key="2">
    <source>
        <dbReference type="ARBA" id="ARBA00012438"/>
    </source>
</evidence>
<comment type="caution">
    <text evidence="10">The sequence shown here is derived from an EMBL/GenBank/DDBJ whole genome shotgun (WGS) entry which is preliminary data.</text>
</comment>
<keyword evidence="7" id="KW-0067">ATP-binding</keyword>
<keyword evidence="3" id="KW-0597">Phosphoprotein</keyword>
<dbReference type="Pfam" id="PF07568">
    <property type="entry name" value="HisKA_2"/>
    <property type="match status" value="1"/>
</dbReference>
<evidence type="ECO:0000256" key="4">
    <source>
        <dbReference type="ARBA" id="ARBA00022679"/>
    </source>
</evidence>
<sequence length="412" mass="47667">MLKLLNSVFFPKFTNENNFEDETRFILAYRMSLFLTLAIGILSIVLFIYFSTTVASITLLAFFSVLVTTIYIFRTGKFKLPTIIFNIIGAFCCTVTLFFVHNQPHFLDGFWMTINILFAFIVLGARWGLVFTLFHTTCQSIYFYYFLDQQMEIMRNLSHEQLIATVINCILCFAILGYLGWENIRTNEVGRKKLNEAQDVLQVQYNIISKQNEEKTVMLKEIHHRVKNNLQIITSLLRLQSRELENPEAIAKFKDATHRVIAMSMIHEKMYQSDHLSTLHLREYLHDLSSDLVSSYQSGYPVNLKIDCDIDSIGLRSIVPIALILNELISNSLKYAFDDYDNCLISISFMHHQGKKCKLIYKDSGTWKAPSRQGSFGLDLIESLTDQLEGTMELKTYPETIFDITFSPQEDQ</sequence>
<feature type="transmembrane region" description="Helical" evidence="8">
    <location>
        <begin position="27"/>
        <end position="49"/>
    </location>
</feature>
<evidence type="ECO:0000313" key="10">
    <source>
        <dbReference type="EMBL" id="TSJ41939.1"/>
    </source>
</evidence>
<evidence type="ECO:0000256" key="1">
    <source>
        <dbReference type="ARBA" id="ARBA00000085"/>
    </source>
</evidence>
<feature type="transmembrane region" description="Helical" evidence="8">
    <location>
        <begin position="80"/>
        <end position="100"/>
    </location>
</feature>
<keyword evidence="8" id="KW-0812">Transmembrane</keyword>
<protein>
    <recommendedName>
        <fullName evidence="2">histidine kinase</fullName>
        <ecNumber evidence="2">2.7.13.3</ecNumber>
    </recommendedName>
</protein>
<dbReference type="PANTHER" id="PTHR41523:SF8">
    <property type="entry name" value="ETHYLENE RESPONSE SENSOR PROTEIN"/>
    <property type="match status" value="1"/>
</dbReference>
<evidence type="ECO:0000313" key="11">
    <source>
        <dbReference type="Proteomes" id="UP000316008"/>
    </source>
</evidence>
<reference evidence="10 11" key="1">
    <citation type="submission" date="2019-07" db="EMBL/GenBank/DDBJ databases">
        <authorList>
            <person name="Huq M.A."/>
        </authorList>
    </citation>
    <scope>NUCLEOTIDE SEQUENCE [LARGE SCALE GENOMIC DNA]</scope>
    <source>
        <strain evidence="10 11">MAH-3</strain>
    </source>
</reference>
<evidence type="ECO:0000256" key="5">
    <source>
        <dbReference type="ARBA" id="ARBA00022741"/>
    </source>
</evidence>
<feature type="transmembrane region" description="Helical" evidence="8">
    <location>
        <begin position="112"/>
        <end position="134"/>
    </location>
</feature>
<keyword evidence="5" id="KW-0547">Nucleotide-binding</keyword>
<feature type="domain" description="Signal transduction histidine kinase subgroup 2 dimerisation and phosphoacceptor" evidence="9">
    <location>
        <begin position="221"/>
        <end position="296"/>
    </location>
</feature>
<evidence type="ECO:0000256" key="7">
    <source>
        <dbReference type="ARBA" id="ARBA00022840"/>
    </source>
</evidence>
<dbReference type="GO" id="GO:0005524">
    <property type="term" value="F:ATP binding"/>
    <property type="evidence" value="ECO:0007669"/>
    <property type="project" value="UniProtKB-KW"/>
</dbReference>
<keyword evidence="4" id="KW-0808">Transferase</keyword>
<proteinExistence type="predicted"/>